<evidence type="ECO:0000313" key="3">
    <source>
        <dbReference type="RefSeq" id="XP_048128314.1"/>
    </source>
</evidence>
<organism evidence="2 3">
    <name type="scientific">Rhodamnia argentea</name>
    <dbReference type="NCBI Taxonomy" id="178133"/>
    <lineage>
        <taxon>Eukaryota</taxon>
        <taxon>Viridiplantae</taxon>
        <taxon>Streptophyta</taxon>
        <taxon>Embryophyta</taxon>
        <taxon>Tracheophyta</taxon>
        <taxon>Spermatophyta</taxon>
        <taxon>Magnoliopsida</taxon>
        <taxon>eudicotyledons</taxon>
        <taxon>Gunneridae</taxon>
        <taxon>Pentapetalae</taxon>
        <taxon>rosids</taxon>
        <taxon>malvids</taxon>
        <taxon>Myrtales</taxon>
        <taxon>Myrtaceae</taxon>
        <taxon>Myrtoideae</taxon>
        <taxon>Myrteae</taxon>
        <taxon>Australasian group</taxon>
        <taxon>Rhodamnia</taxon>
    </lineage>
</organism>
<dbReference type="PANTHER" id="PTHR38382:SF1">
    <property type="entry name" value="RNA-BINDING PROTEIN"/>
    <property type="match status" value="1"/>
</dbReference>
<dbReference type="GeneID" id="125312801"/>
<gene>
    <name evidence="3" type="primary">LOC125312801</name>
</gene>
<dbReference type="Proteomes" id="UP000827889">
    <property type="component" value="Chromosome 1"/>
</dbReference>
<reference evidence="2" key="1">
    <citation type="submission" date="2025-05" db="UniProtKB">
        <authorList>
            <consortium name="RefSeq"/>
        </authorList>
    </citation>
    <scope>NUCLEOTIDE SEQUENCE [LARGE SCALE GENOMIC DNA]</scope>
</reference>
<keyword evidence="2" id="KW-1185">Reference proteome</keyword>
<accession>A0ABM3GVG8</accession>
<dbReference type="PANTHER" id="PTHR38382">
    <property type="entry name" value="RNA-BINDING PROTEIN"/>
    <property type="match status" value="1"/>
</dbReference>
<evidence type="ECO:0000256" key="1">
    <source>
        <dbReference type="SAM" id="MobiDB-lite"/>
    </source>
</evidence>
<sequence>MVASQNALILSGYASYCSKYMHSLLHVLLARRNCPSSEACLPGQAPSPEQQRRKAERIRRNKKRRPLHNHYANGGGFWDSGMEGFESEEVGKSEVWEGVGSTTIDGIDWH</sequence>
<protein>
    <submittedName>
        <fullName evidence="3">Uncharacterized protein LOC125312801</fullName>
    </submittedName>
</protein>
<reference evidence="3" key="2">
    <citation type="submission" date="2025-08" db="UniProtKB">
        <authorList>
            <consortium name="RefSeq"/>
        </authorList>
    </citation>
    <scope>IDENTIFICATION</scope>
    <source>
        <tissue evidence="3">Leaf</tissue>
    </source>
</reference>
<dbReference type="RefSeq" id="XP_048128314.1">
    <property type="nucleotide sequence ID" value="XM_048272357.1"/>
</dbReference>
<name>A0ABM3GVG8_9MYRT</name>
<feature type="compositionally biased region" description="Basic residues" evidence="1">
    <location>
        <begin position="54"/>
        <end position="68"/>
    </location>
</feature>
<proteinExistence type="predicted"/>
<feature type="region of interest" description="Disordered" evidence="1">
    <location>
        <begin position="38"/>
        <end position="80"/>
    </location>
</feature>
<evidence type="ECO:0000313" key="2">
    <source>
        <dbReference type="Proteomes" id="UP000827889"/>
    </source>
</evidence>